<proteinExistence type="evidence at transcript level"/>
<dbReference type="InterPro" id="IPR039840">
    <property type="entry name" value="NAA80"/>
</dbReference>
<dbReference type="Pfam" id="PF00583">
    <property type="entry name" value="Acetyltransf_1"/>
    <property type="match status" value="1"/>
</dbReference>
<dbReference type="GO" id="GO:1905502">
    <property type="term" value="F:acetyl-CoA binding"/>
    <property type="evidence" value="ECO:0007669"/>
    <property type="project" value="TreeGrafter"/>
</dbReference>
<dbReference type="GO" id="GO:0008080">
    <property type="term" value="F:N-acetyltransferase activity"/>
    <property type="evidence" value="ECO:0007669"/>
    <property type="project" value="InterPro"/>
</dbReference>
<dbReference type="PROSITE" id="PS51186">
    <property type="entry name" value="GNAT"/>
    <property type="match status" value="1"/>
</dbReference>
<dbReference type="EMBL" id="GDAI01002257">
    <property type="protein sequence ID" value="JAI15346.1"/>
    <property type="molecule type" value="mRNA"/>
</dbReference>
<sequence length="151" mass="17022">MGLPIYHETSTFFDVVPIHHHPELLEICCNLINSEWPRSTEARKRSLESSCDTLPVSLVLTNKTMQNVFAHCKLSAIPGKNGSCFVESMVVDKNFRGKGLGKFMMASAEDYCRRVLHLTTVYLSTIDQAGFYEKIGYEHCSPISLYGPRNC</sequence>
<keyword evidence="2" id="KW-0808">Transferase</keyword>
<name>A0A0K8TMG9_TABBR</name>
<protein>
    <submittedName>
        <fullName evidence="2">Putative n-acetyltransferase 6-like isoform x2</fullName>
    </submittedName>
</protein>
<dbReference type="Gene3D" id="3.40.630.30">
    <property type="match status" value="1"/>
</dbReference>
<dbReference type="InterPro" id="IPR016181">
    <property type="entry name" value="Acyl_CoA_acyltransferase"/>
</dbReference>
<dbReference type="FunFam" id="3.40.630.30:FF:000076">
    <property type="entry name" value="Blast:N-acetyltransferase 6"/>
    <property type="match status" value="1"/>
</dbReference>
<accession>A0A0K8TMG9</accession>
<dbReference type="PANTHER" id="PTHR13538">
    <property type="entry name" value="N-ACETYLTRANSFERASE 6"/>
    <property type="match status" value="1"/>
</dbReference>
<organism evidence="2">
    <name type="scientific">Tabanus bromius</name>
    <name type="common">Band-eyed brown horse fly</name>
    <dbReference type="NCBI Taxonomy" id="304241"/>
    <lineage>
        <taxon>Eukaryota</taxon>
        <taxon>Metazoa</taxon>
        <taxon>Ecdysozoa</taxon>
        <taxon>Arthropoda</taxon>
        <taxon>Hexapoda</taxon>
        <taxon>Insecta</taxon>
        <taxon>Pterygota</taxon>
        <taxon>Neoptera</taxon>
        <taxon>Endopterygota</taxon>
        <taxon>Diptera</taxon>
        <taxon>Brachycera</taxon>
        <taxon>Tabanomorpha</taxon>
        <taxon>Tabanoidea</taxon>
        <taxon>Tabanidae</taxon>
        <taxon>Tabanus</taxon>
    </lineage>
</organism>
<dbReference type="CDD" id="cd04301">
    <property type="entry name" value="NAT_SF"/>
    <property type="match status" value="1"/>
</dbReference>
<dbReference type="PANTHER" id="PTHR13538:SF4">
    <property type="entry name" value="N-ALPHA-ACETYLTRANSFERASE 80"/>
    <property type="match status" value="1"/>
</dbReference>
<dbReference type="InterPro" id="IPR000182">
    <property type="entry name" value="GNAT_dom"/>
</dbReference>
<feature type="non-terminal residue" evidence="2">
    <location>
        <position position="151"/>
    </location>
</feature>
<dbReference type="GO" id="GO:0005737">
    <property type="term" value="C:cytoplasm"/>
    <property type="evidence" value="ECO:0007669"/>
    <property type="project" value="TreeGrafter"/>
</dbReference>
<evidence type="ECO:0000259" key="1">
    <source>
        <dbReference type="PROSITE" id="PS51186"/>
    </source>
</evidence>
<dbReference type="AlphaFoldDB" id="A0A0K8TMG9"/>
<feature type="domain" description="N-acetyltransferase" evidence="1">
    <location>
        <begin position="13"/>
        <end position="151"/>
    </location>
</feature>
<reference evidence="2" key="1">
    <citation type="journal article" date="2015" name="Insect Biochem. Mol. Biol.">
        <title>An insight into the sialome of the horse fly, Tabanus bromius.</title>
        <authorList>
            <person name="Ribeiro J.M."/>
            <person name="Kazimirova M."/>
            <person name="Takac P."/>
            <person name="Andersen J.F."/>
            <person name="Francischetti I.M."/>
        </authorList>
    </citation>
    <scope>NUCLEOTIDE SEQUENCE</scope>
</reference>
<evidence type="ECO:0000313" key="2">
    <source>
        <dbReference type="EMBL" id="JAI15346.1"/>
    </source>
</evidence>
<dbReference type="SUPFAM" id="SSF55729">
    <property type="entry name" value="Acyl-CoA N-acyltransferases (Nat)"/>
    <property type="match status" value="1"/>
</dbReference>